<keyword evidence="3" id="KW-1185">Reference proteome</keyword>
<evidence type="ECO:0008006" key="4">
    <source>
        <dbReference type="Google" id="ProtNLM"/>
    </source>
</evidence>
<dbReference type="PANTHER" id="PTHR33437">
    <property type="entry name" value="OS06G0361200 PROTEIN"/>
    <property type="match status" value="1"/>
</dbReference>
<organism evidence="2 3">
    <name type="scientific">Striga hermonthica</name>
    <name type="common">Purple witchweed</name>
    <name type="synonym">Buchnera hermonthica</name>
    <dbReference type="NCBI Taxonomy" id="68872"/>
    <lineage>
        <taxon>Eukaryota</taxon>
        <taxon>Viridiplantae</taxon>
        <taxon>Streptophyta</taxon>
        <taxon>Embryophyta</taxon>
        <taxon>Tracheophyta</taxon>
        <taxon>Spermatophyta</taxon>
        <taxon>Magnoliopsida</taxon>
        <taxon>eudicotyledons</taxon>
        <taxon>Gunneridae</taxon>
        <taxon>Pentapetalae</taxon>
        <taxon>asterids</taxon>
        <taxon>lamiids</taxon>
        <taxon>Lamiales</taxon>
        <taxon>Orobanchaceae</taxon>
        <taxon>Buchnereae</taxon>
        <taxon>Striga</taxon>
    </lineage>
</organism>
<sequence length="198" mass="22782">NGPPIQEPQSSKDRYEQRKGGKFSSRSQNKESMTINAMPVKFKGKVADKTIEKKNVPKETEQRRLTLKEMQAKQYPFLDSDVSGIFDDLVEAKLIELPEMKHPKEAGRVNDPKYCKYHRLVGHPIHDCFVFKDKVMQLTHQGKFSLEESSATANHISEACNMKNEHEAPLEENNRPEVETHHVDNDSMMVFTDEDLLL</sequence>
<feature type="compositionally biased region" description="Polar residues" evidence="1">
    <location>
        <begin position="24"/>
        <end position="35"/>
    </location>
</feature>
<feature type="non-terminal residue" evidence="2">
    <location>
        <position position="1"/>
    </location>
</feature>
<proteinExistence type="predicted"/>
<feature type="non-terminal residue" evidence="2">
    <location>
        <position position="198"/>
    </location>
</feature>
<protein>
    <recommendedName>
        <fullName evidence="4">Retrotransposon gag protein</fullName>
    </recommendedName>
</protein>
<reference evidence="2" key="1">
    <citation type="submission" date="2019-12" db="EMBL/GenBank/DDBJ databases">
        <authorList>
            <person name="Scholes J."/>
        </authorList>
    </citation>
    <scope>NUCLEOTIDE SEQUENCE</scope>
</reference>
<feature type="compositionally biased region" description="Basic and acidic residues" evidence="1">
    <location>
        <begin position="10"/>
        <end position="19"/>
    </location>
</feature>
<dbReference type="OrthoDB" id="909915at2759"/>
<comment type="caution">
    <text evidence="2">The sequence shown here is derived from an EMBL/GenBank/DDBJ whole genome shotgun (WGS) entry which is preliminary data.</text>
</comment>
<dbReference type="AlphaFoldDB" id="A0A9N7RRG1"/>
<dbReference type="EMBL" id="CACSLK010034236">
    <property type="protein sequence ID" value="CAA0841591.1"/>
    <property type="molecule type" value="Genomic_DNA"/>
</dbReference>
<evidence type="ECO:0000313" key="2">
    <source>
        <dbReference type="EMBL" id="CAA0841591.1"/>
    </source>
</evidence>
<dbReference type="Proteomes" id="UP001153555">
    <property type="component" value="Unassembled WGS sequence"/>
</dbReference>
<dbReference type="PANTHER" id="PTHR33437:SF2">
    <property type="entry name" value="OS06G0361200 PROTEIN"/>
    <property type="match status" value="1"/>
</dbReference>
<evidence type="ECO:0000256" key="1">
    <source>
        <dbReference type="SAM" id="MobiDB-lite"/>
    </source>
</evidence>
<name>A0A9N7RRG1_STRHE</name>
<accession>A0A9N7RRG1</accession>
<evidence type="ECO:0000313" key="3">
    <source>
        <dbReference type="Proteomes" id="UP001153555"/>
    </source>
</evidence>
<gene>
    <name evidence="2" type="ORF">SHERM_00608</name>
</gene>
<feature type="region of interest" description="Disordered" evidence="1">
    <location>
        <begin position="1"/>
        <end position="35"/>
    </location>
</feature>